<keyword evidence="4" id="KW-1003">Cell membrane</keyword>
<dbReference type="InterPro" id="IPR000522">
    <property type="entry name" value="ABC_transptr_permease_BtuC"/>
</dbReference>
<dbReference type="Gene3D" id="1.10.3470.10">
    <property type="entry name" value="ABC transporter involved in vitamin B12 uptake, BtuC"/>
    <property type="match status" value="1"/>
</dbReference>
<feature type="transmembrane region" description="Helical" evidence="8">
    <location>
        <begin position="274"/>
        <end position="295"/>
    </location>
</feature>
<feature type="transmembrane region" description="Helical" evidence="8">
    <location>
        <begin position="235"/>
        <end position="262"/>
    </location>
</feature>
<comment type="similarity">
    <text evidence="2">Belongs to the binding-protein-dependent transport system permease family. FecCD subfamily.</text>
</comment>
<accession>A0A2T2X6B3</accession>
<feature type="transmembrane region" description="Helical" evidence="8">
    <location>
        <begin position="62"/>
        <end position="83"/>
    </location>
</feature>
<evidence type="ECO:0000256" key="3">
    <source>
        <dbReference type="ARBA" id="ARBA00022448"/>
    </source>
</evidence>
<feature type="transmembrane region" description="Helical" evidence="8">
    <location>
        <begin position="90"/>
        <end position="110"/>
    </location>
</feature>
<evidence type="ECO:0000256" key="2">
    <source>
        <dbReference type="ARBA" id="ARBA00007935"/>
    </source>
</evidence>
<comment type="subcellular location">
    <subcellularLocation>
        <location evidence="1">Cell membrane</location>
        <topology evidence="1">Multi-pass membrane protein</topology>
    </subcellularLocation>
</comment>
<dbReference type="GO" id="GO:0005886">
    <property type="term" value="C:plasma membrane"/>
    <property type="evidence" value="ECO:0007669"/>
    <property type="project" value="UniProtKB-SubCell"/>
</dbReference>
<evidence type="ECO:0000256" key="1">
    <source>
        <dbReference type="ARBA" id="ARBA00004651"/>
    </source>
</evidence>
<evidence type="ECO:0000256" key="4">
    <source>
        <dbReference type="ARBA" id="ARBA00022475"/>
    </source>
</evidence>
<keyword evidence="6 8" id="KW-1133">Transmembrane helix</keyword>
<feature type="transmembrane region" description="Helical" evidence="8">
    <location>
        <begin position="146"/>
        <end position="167"/>
    </location>
</feature>
<evidence type="ECO:0000256" key="5">
    <source>
        <dbReference type="ARBA" id="ARBA00022692"/>
    </source>
</evidence>
<dbReference type="EMBL" id="PXYT01000013">
    <property type="protein sequence ID" value="PSR30044.1"/>
    <property type="molecule type" value="Genomic_DNA"/>
</dbReference>
<reference evidence="9 10" key="1">
    <citation type="journal article" date="2014" name="BMC Genomics">
        <title>Comparison of environmental and isolate Sulfobacillus genomes reveals diverse carbon, sulfur, nitrogen, and hydrogen metabolisms.</title>
        <authorList>
            <person name="Justice N.B."/>
            <person name="Norman A."/>
            <person name="Brown C.T."/>
            <person name="Singh A."/>
            <person name="Thomas B.C."/>
            <person name="Banfield J.F."/>
        </authorList>
    </citation>
    <scope>NUCLEOTIDE SEQUENCE [LARGE SCALE GENOMIC DNA]</scope>
    <source>
        <strain evidence="9">AMDSBA1</strain>
    </source>
</reference>
<dbReference type="AlphaFoldDB" id="A0A2T2X6B3"/>
<protein>
    <submittedName>
        <fullName evidence="9">Iron ABC transporter permease</fullName>
    </submittedName>
</protein>
<dbReference type="PANTHER" id="PTHR30472:SF25">
    <property type="entry name" value="ABC TRANSPORTER PERMEASE PROTEIN MJ0876-RELATED"/>
    <property type="match status" value="1"/>
</dbReference>
<dbReference type="InterPro" id="IPR037294">
    <property type="entry name" value="ABC_BtuC-like"/>
</dbReference>
<keyword evidence="5 8" id="KW-0812">Transmembrane</keyword>
<organism evidence="9 10">
    <name type="scientific">Sulfobacillus benefaciens</name>
    <dbReference type="NCBI Taxonomy" id="453960"/>
    <lineage>
        <taxon>Bacteria</taxon>
        <taxon>Bacillati</taxon>
        <taxon>Bacillota</taxon>
        <taxon>Clostridia</taxon>
        <taxon>Eubacteriales</taxon>
        <taxon>Clostridiales Family XVII. Incertae Sedis</taxon>
        <taxon>Sulfobacillus</taxon>
    </lineage>
</organism>
<feature type="transmembrane region" description="Helical" evidence="8">
    <location>
        <begin position="12"/>
        <end position="30"/>
    </location>
</feature>
<feature type="transmembrane region" description="Helical" evidence="8">
    <location>
        <begin position="116"/>
        <end position="134"/>
    </location>
</feature>
<dbReference type="PANTHER" id="PTHR30472">
    <property type="entry name" value="FERRIC ENTEROBACTIN TRANSPORT SYSTEM PERMEASE PROTEIN"/>
    <property type="match status" value="1"/>
</dbReference>
<keyword evidence="7 8" id="KW-0472">Membrane</keyword>
<dbReference type="GO" id="GO:0022857">
    <property type="term" value="F:transmembrane transporter activity"/>
    <property type="evidence" value="ECO:0007669"/>
    <property type="project" value="InterPro"/>
</dbReference>
<evidence type="ECO:0000313" key="10">
    <source>
        <dbReference type="Proteomes" id="UP000242699"/>
    </source>
</evidence>
<gene>
    <name evidence="9" type="ORF">C7B43_07105</name>
</gene>
<dbReference type="Proteomes" id="UP000242699">
    <property type="component" value="Unassembled WGS sequence"/>
</dbReference>
<dbReference type="SUPFAM" id="SSF81345">
    <property type="entry name" value="ABC transporter involved in vitamin B12 uptake, BtuC"/>
    <property type="match status" value="1"/>
</dbReference>
<evidence type="ECO:0000313" key="9">
    <source>
        <dbReference type="EMBL" id="PSR30044.1"/>
    </source>
</evidence>
<proteinExistence type="inferred from homology"/>
<feature type="transmembrane region" description="Helical" evidence="8">
    <location>
        <begin position="301"/>
        <end position="323"/>
    </location>
</feature>
<evidence type="ECO:0000256" key="7">
    <source>
        <dbReference type="ARBA" id="ARBA00023136"/>
    </source>
</evidence>
<dbReference type="Pfam" id="PF01032">
    <property type="entry name" value="FecCD"/>
    <property type="match status" value="1"/>
</dbReference>
<evidence type="ECO:0000256" key="8">
    <source>
        <dbReference type="SAM" id="Phobius"/>
    </source>
</evidence>
<evidence type="ECO:0000256" key="6">
    <source>
        <dbReference type="ARBA" id="ARBA00022989"/>
    </source>
</evidence>
<keyword evidence="3" id="KW-0813">Transport</keyword>
<sequence length="330" mass="34727">MISLKRVKQGVIPLGLLILALILGLGYGPVSLSWHQLLTSIEAPGLSTVSNVIVWDIRLPRLIAAALVGGSLALAGAIMQALFKNPLADPYIIGASSGAGFGAVMVSLLWPGSDFLGLGAFSGSLAAVFAAYVLARGQGRVHMLTLILIGYALSLVLGAFTTFAMLANRQTMSQIFAWELGGIHGIGWTRLLWPTVIMLGTSLSVLPAAPELNAYYLGEEQAHYLGVNVALTQSWLLILASLLTAMAVYLAGLIGFVGLVIPHIVRRLYGADHATILPLVFLIGAVFLVVADIIAEHIPGIGTVPLGLVSAVIGGPYFIYLLIKTRVVKS</sequence>
<dbReference type="FunFam" id="1.10.3470.10:FF:000001">
    <property type="entry name" value="Vitamin B12 ABC transporter permease BtuC"/>
    <property type="match status" value="1"/>
</dbReference>
<dbReference type="CDD" id="cd06550">
    <property type="entry name" value="TM_ABC_iron-siderophores_like"/>
    <property type="match status" value="1"/>
</dbReference>
<name>A0A2T2X6B3_9FIRM</name>
<comment type="caution">
    <text evidence="9">The sequence shown here is derived from an EMBL/GenBank/DDBJ whole genome shotgun (WGS) entry which is preliminary data.</text>
</comment>